<dbReference type="OrthoDB" id="8779391at2"/>
<comment type="caution">
    <text evidence="1">The sequence shown here is derived from an EMBL/GenBank/DDBJ whole genome shotgun (WGS) entry which is preliminary data.</text>
</comment>
<dbReference type="Proteomes" id="UP000439994">
    <property type="component" value="Unassembled WGS sequence"/>
</dbReference>
<protein>
    <submittedName>
        <fullName evidence="1">Uncharacterized protein</fullName>
    </submittedName>
</protein>
<evidence type="ECO:0000313" key="1">
    <source>
        <dbReference type="EMBL" id="MUH72016.1"/>
    </source>
</evidence>
<accession>A0A6N8F5V9</accession>
<reference evidence="1 2" key="1">
    <citation type="submission" date="2019-11" db="EMBL/GenBank/DDBJ databases">
        <title>P. haliotis isolates from Z. marina roots.</title>
        <authorList>
            <person name="Cohen M."/>
            <person name="Jospin G."/>
            <person name="Eisen J.A."/>
            <person name="Coil D.A."/>
        </authorList>
    </citation>
    <scope>NUCLEOTIDE SEQUENCE [LARGE SCALE GENOMIC DNA]</scope>
    <source>
        <strain evidence="1 2">UCD-MCMsp1aY</strain>
    </source>
</reference>
<organism evidence="1 2">
    <name type="scientific">Psychrosphaera haliotis</name>
    <dbReference type="NCBI Taxonomy" id="555083"/>
    <lineage>
        <taxon>Bacteria</taxon>
        <taxon>Pseudomonadati</taxon>
        <taxon>Pseudomonadota</taxon>
        <taxon>Gammaproteobacteria</taxon>
        <taxon>Alteromonadales</taxon>
        <taxon>Pseudoalteromonadaceae</taxon>
        <taxon>Psychrosphaera</taxon>
    </lineage>
</organism>
<dbReference type="EMBL" id="WOCD01000003">
    <property type="protein sequence ID" value="MUH72016.1"/>
    <property type="molecule type" value="Genomic_DNA"/>
</dbReference>
<proteinExistence type="predicted"/>
<dbReference type="AlphaFoldDB" id="A0A6N8F5V9"/>
<gene>
    <name evidence="1" type="ORF">GNP35_05700</name>
</gene>
<keyword evidence="2" id="KW-1185">Reference proteome</keyword>
<name>A0A6N8F5V9_9GAMM</name>
<dbReference type="RefSeq" id="WP_155695227.1">
    <property type="nucleotide sequence ID" value="NZ_WOCD01000003.1"/>
</dbReference>
<sequence length="128" mass="14856">MHSELFRNIPGNLNWEGSFYERLTEYGEWDSKSFWVLHLDLLNIAKQQISNKPVERELAYMLLQLQQKVLNLISANFAKDDVFNISNITTEQLYEFQERFEMAILGAISGEVLPESSFDLVNPLVKNA</sequence>
<evidence type="ECO:0000313" key="2">
    <source>
        <dbReference type="Proteomes" id="UP000439994"/>
    </source>
</evidence>